<dbReference type="Gene3D" id="2.60.120.650">
    <property type="entry name" value="Cupin"/>
    <property type="match status" value="1"/>
</dbReference>
<evidence type="ECO:0000259" key="15">
    <source>
        <dbReference type="PROSITE" id="PS50016"/>
    </source>
</evidence>
<feature type="region of interest" description="Disordered" evidence="14">
    <location>
        <begin position="1336"/>
        <end position="1464"/>
    </location>
</feature>
<dbReference type="Gene3D" id="1.10.150.60">
    <property type="entry name" value="ARID DNA-binding domain"/>
    <property type="match status" value="1"/>
</dbReference>
<feature type="region of interest" description="Disordered" evidence="14">
    <location>
        <begin position="1246"/>
        <end position="1274"/>
    </location>
</feature>
<name>A0AAD5PCX6_9FUNG</name>
<dbReference type="Pfam" id="PF02373">
    <property type="entry name" value="JmjC"/>
    <property type="match status" value="1"/>
</dbReference>
<dbReference type="SUPFAM" id="SSF46774">
    <property type="entry name" value="ARID-like"/>
    <property type="match status" value="1"/>
</dbReference>
<dbReference type="SUPFAM" id="SSF57903">
    <property type="entry name" value="FYVE/PHD zinc finger"/>
    <property type="match status" value="3"/>
</dbReference>
<proteinExistence type="inferred from homology"/>
<comment type="cofactor">
    <cofactor evidence="1">
        <name>Fe(2+)</name>
        <dbReference type="ChEBI" id="CHEBI:29033"/>
    </cofactor>
</comment>
<evidence type="ECO:0000256" key="6">
    <source>
        <dbReference type="ARBA" id="ARBA00022737"/>
    </source>
</evidence>
<comment type="similarity">
    <text evidence="3">Belongs to the JARID1 histone demethylase family.</text>
</comment>
<dbReference type="InterPro" id="IPR011011">
    <property type="entry name" value="Znf_FYVE_PHD"/>
</dbReference>
<evidence type="ECO:0000256" key="9">
    <source>
        <dbReference type="ARBA" id="ARBA00023002"/>
    </source>
</evidence>
<organism evidence="19 20">
    <name type="scientific">Phascolomyces articulosus</name>
    <dbReference type="NCBI Taxonomy" id="60185"/>
    <lineage>
        <taxon>Eukaryota</taxon>
        <taxon>Fungi</taxon>
        <taxon>Fungi incertae sedis</taxon>
        <taxon>Mucoromycota</taxon>
        <taxon>Mucoromycotina</taxon>
        <taxon>Mucoromycetes</taxon>
        <taxon>Mucorales</taxon>
        <taxon>Lichtheimiaceae</taxon>
        <taxon>Phascolomyces</taxon>
    </lineage>
</organism>
<keyword evidence="9" id="KW-0560">Oxidoreductase</keyword>
<evidence type="ECO:0000256" key="8">
    <source>
        <dbReference type="ARBA" id="ARBA00022833"/>
    </source>
</evidence>
<feature type="compositionally biased region" description="Polar residues" evidence="14">
    <location>
        <begin position="1453"/>
        <end position="1464"/>
    </location>
</feature>
<dbReference type="InterPro" id="IPR013083">
    <property type="entry name" value="Znf_RING/FYVE/PHD"/>
</dbReference>
<dbReference type="CDD" id="cd15545">
    <property type="entry name" value="PHD_BAZ2A_like"/>
    <property type="match status" value="1"/>
</dbReference>
<reference evidence="19" key="2">
    <citation type="submission" date="2023-02" db="EMBL/GenBank/DDBJ databases">
        <authorList>
            <consortium name="DOE Joint Genome Institute"/>
            <person name="Mondo S.J."/>
            <person name="Chang Y."/>
            <person name="Wang Y."/>
            <person name="Ahrendt S."/>
            <person name="Andreopoulos W."/>
            <person name="Barry K."/>
            <person name="Beard J."/>
            <person name="Benny G.L."/>
            <person name="Blankenship S."/>
            <person name="Bonito G."/>
            <person name="Cuomo C."/>
            <person name="Desiro A."/>
            <person name="Gervers K.A."/>
            <person name="Hundley H."/>
            <person name="Kuo A."/>
            <person name="LaButti K."/>
            <person name="Lang B.F."/>
            <person name="Lipzen A."/>
            <person name="O'Donnell K."/>
            <person name="Pangilinan J."/>
            <person name="Reynolds N."/>
            <person name="Sandor L."/>
            <person name="Smith M.W."/>
            <person name="Tsang A."/>
            <person name="Grigoriev I.V."/>
            <person name="Stajich J.E."/>
            <person name="Spatafora J.W."/>
        </authorList>
    </citation>
    <scope>NUCLEOTIDE SEQUENCE</scope>
    <source>
        <strain evidence="19">RSA 2281</strain>
    </source>
</reference>
<dbReference type="InterPro" id="IPR003349">
    <property type="entry name" value="JmjN"/>
</dbReference>
<keyword evidence="6" id="KW-0677">Repeat</keyword>
<feature type="domain" description="JmjC" evidence="18">
    <location>
        <begin position="378"/>
        <end position="544"/>
    </location>
</feature>
<comment type="caution">
    <text evidence="19">The sequence shown here is derived from an EMBL/GenBank/DDBJ whole genome shotgun (WGS) entry which is preliminary data.</text>
</comment>
<evidence type="ECO:0000256" key="12">
    <source>
        <dbReference type="ARBA" id="ARBA00048734"/>
    </source>
</evidence>
<feature type="domain" description="JmjN" evidence="17">
    <location>
        <begin position="51"/>
        <end position="92"/>
    </location>
</feature>
<evidence type="ECO:0000256" key="4">
    <source>
        <dbReference type="ARBA" id="ARBA00012902"/>
    </source>
</evidence>
<dbReference type="GO" id="GO:0034647">
    <property type="term" value="F:histone H3K4me/H3K4me2/H3K4me3 demethylase activity"/>
    <property type="evidence" value="ECO:0007669"/>
    <property type="project" value="UniProtKB-EC"/>
</dbReference>
<dbReference type="GO" id="GO:0006355">
    <property type="term" value="P:regulation of DNA-templated transcription"/>
    <property type="evidence" value="ECO:0007669"/>
    <property type="project" value="TreeGrafter"/>
</dbReference>
<evidence type="ECO:0000256" key="11">
    <source>
        <dbReference type="ARBA" id="ARBA00023242"/>
    </source>
</evidence>
<feature type="domain" description="PHD-type" evidence="15">
    <location>
        <begin position="243"/>
        <end position="293"/>
    </location>
</feature>
<feature type="region of interest" description="Disordered" evidence="14">
    <location>
        <begin position="1211"/>
        <end position="1231"/>
    </location>
</feature>
<evidence type="ECO:0000313" key="19">
    <source>
        <dbReference type="EMBL" id="KAI9255049.1"/>
    </source>
</evidence>
<dbReference type="PROSITE" id="PS50016">
    <property type="entry name" value="ZF_PHD_2"/>
    <property type="match status" value="3"/>
</dbReference>
<dbReference type="SMART" id="SM00249">
    <property type="entry name" value="PHD"/>
    <property type="match status" value="3"/>
</dbReference>
<dbReference type="InterPro" id="IPR013637">
    <property type="entry name" value="Lys_sp_deMease-like_dom"/>
</dbReference>
<dbReference type="InterPro" id="IPR036431">
    <property type="entry name" value="ARID_dom_sf"/>
</dbReference>
<dbReference type="CDD" id="cd15518">
    <property type="entry name" value="PHD_Ecm5p_Lid2p_like"/>
    <property type="match status" value="1"/>
</dbReference>
<dbReference type="CDD" id="cd16100">
    <property type="entry name" value="ARID"/>
    <property type="match status" value="1"/>
</dbReference>
<dbReference type="Pfam" id="PF00628">
    <property type="entry name" value="PHD"/>
    <property type="match status" value="3"/>
</dbReference>
<dbReference type="EMBL" id="JAIXMP010000023">
    <property type="protein sequence ID" value="KAI9255049.1"/>
    <property type="molecule type" value="Genomic_DNA"/>
</dbReference>
<dbReference type="InterPro" id="IPR048615">
    <property type="entry name" value="KDM5_C-hel"/>
</dbReference>
<feature type="domain" description="PHD-type" evidence="15">
    <location>
        <begin position="1276"/>
        <end position="1326"/>
    </location>
</feature>
<feature type="compositionally biased region" description="Basic residues" evidence="14">
    <location>
        <begin position="1403"/>
        <end position="1420"/>
    </location>
</feature>
<comment type="catalytic activity">
    <reaction evidence="12">
        <text>N(6),N(6),N(6)-trimethyl-L-lysyl(4)-[histone H3] + 3 2-oxoglutarate + 3 O2 = L-lysyl(4)-[histone H3] + 3 formaldehyde + 3 succinate + 3 CO2</text>
        <dbReference type="Rhea" id="RHEA:60208"/>
        <dbReference type="Rhea" id="RHEA-COMP:15537"/>
        <dbReference type="Rhea" id="RHEA-COMP:15547"/>
        <dbReference type="ChEBI" id="CHEBI:15379"/>
        <dbReference type="ChEBI" id="CHEBI:16526"/>
        <dbReference type="ChEBI" id="CHEBI:16810"/>
        <dbReference type="ChEBI" id="CHEBI:16842"/>
        <dbReference type="ChEBI" id="CHEBI:29969"/>
        <dbReference type="ChEBI" id="CHEBI:30031"/>
        <dbReference type="ChEBI" id="CHEBI:61961"/>
        <dbReference type="EC" id="1.14.11.67"/>
    </reaction>
</comment>
<keyword evidence="7 13" id="KW-0863">Zinc-finger</keyword>
<dbReference type="PANTHER" id="PTHR10694">
    <property type="entry name" value="LYSINE-SPECIFIC DEMETHYLASE"/>
    <property type="match status" value="1"/>
</dbReference>
<evidence type="ECO:0000256" key="2">
    <source>
        <dbReference type="ARBA" id="ARBA00004123"/>
    </source>
</evidence>
<evidence type="ECO:0000256" key="14">
    <source>
        <dbReference type="SAM" id="MobiDB-lite"/>
    </source>
</evidence>
<evidence type="ECO:0000259" key="18">
    <source>
        <dbReference type="PROSITE" id="PS51184"/>
    </source>
</evidence>
<dbReference type="InterPro" id="IPR003347">
    <property type="entry name" value="JmjC_dom"/>
</dbReference>
<evidence type="ECO:0000256" key="10">
    <source>
        <dbReference type="ARBA" id="ARBA00023004"/>
    </source>
</evidence>
<feature type="compositionally biased region" description="Polar residues" evidence="14">
    <location>
        <begin position="1355"/>
        <end position="1365"/>
    </location>
</feature>
<dbReference type="SMART" id="SM01014">
    <property type="entry name" value="ARID"/>
    <property type="match status" value="1"/>
</dbReference>
<keyword evidence="8" id="KW-0862">Zinc</keyword>
<dbReference type="PROSITE" id="PS51011">
    <property type="entry name" value="ARID"/>
    <property type="match status" value="1"/>
</dbReference>
<dbReference type="Pfam" id="PF02928">
    <property type="entry name" value="zf-C5HC2"/>
    <property type="match status" value="1"/>
</dbReference>
<keyword evidence="11" id="KW-0539">Nucleus</keyword>
<dbReference type="PROSITE" id="PS51184">
    <property type="entry name" value="JMJC"/>
    <property type="match status" value="1"/>
</dbReference>
<dbReference type="PROSITE" id="PS01359">
    <property type="entry name" value="ZF_PHD_1"/>
    <property type="match status" value="3"/>
</dbReference>
<dbReference type="Pfam" id="PF08429">
    <property type="entry name" value="PLU-1"/>
    <property type="match status" value="1"/>
</dbReference>
<dbReference type="Proteomes" id="UP001209540">
    <property type="component" value="Unassembled WGS sequence"/>
</dbReference>
<feature type="compositionally biased region" description="Low complexity" evidence="14">
    <location>
        <begin position="1214"/>
        <end position="1226"/>
    </location>
</feature>
<dbReference type="InterPro" id="IPR004198">
    <property type="entry name" value="Znf_C5HC2"/>
</dbReference>
<accession>A0AAD5PCX6</accession>
<evidence type="ECO:0000313" key="20">
    <source>
        <dbReference type="Proteomes" id="UP001209540"/>
    </source>
</evidence>
<dbReference type="GO" id="GO:0005634">
    <property type="term" value="C:nucleus"/>
    <property type="evidence" value="ECO:0007669"/>
    <property type="project" value="UniProtKB-SubCell"/>
</dbReference>
<evidence type="ECO:0000259" key="16">
    <source>
        <dbReference type="PROSITE" id="PS51011"/>
    </source>
</evidence>
<keyword evidence="5" id="KW-0479">Metal-binding</keyword>
<gene>
    <name evidence="19" type="ORF">BDA99DRAFT_562333</name>
</gene>
<dbReference type="InterPro" id="IPR019787">
    <property type="entry name" value="Znf_PHD-finger"/>
</dbReference>
<dbReference type="SMART" id="SM00545">
    <property type="entry name" value="JmjN"/>
    <property type="match status" value="1"/>
</dbReference>
<dbReference type="Pfam" id="PF01388">
    <property type="entry name" value="ARID"/>
    <property type="match status" value="1"/>
</dbReference>
<comment type="subcellular location">
    <subcellularLocation>
        <location evidence="2">Nucleus</location>
    </subcellularLocation>
</comment>
<dbReference type="SMART" id="SM00501">
    <property type="entry name" value="BRIGHT"/>
    <property type="match status" value="1"/>
</dbReference>
<dbReference type="Pfam" id="PF02375">
    <property type="entry name" value="JmjN"/>
    <property type="match status" value="1"/>
</dbReference>
<evidence type="ECO:0000256" key="7">
    <source>
        <dbReference type="ARBA" id="ARBA00022771"/>
    </source>
</evidence>
<dbReference type="InterPro" id="IPR019786">
    <property type="entry name" value="Zinc_finger_PHD-type_CS"/>
</dbReference>
<dbReference type="EC" id="1.14.11.67" evidence="4"/>
<dbReference type="PANTHER" id="PTHR10694:SF33">
    <property type="entry name" value="LYSINE-SPECIFIC DEMETHYLASE 5"/>
    <property type="match status" value="1"/>
</dbReference>
<evidence type="ECO:0000259" key="17">
    <source>
        <dbReference type="PROSITE" id="PS51183"/>
    </source>
</evidence>
<feature type="domain" description="ARID" evidence="16">
    <location>
        <begin position="116"/>
        <end position="209"/>
    </location>
</feature>
<dbReference type="Gene3D" id="3.30.40.10">
    <property type="entry name" value="Zinc/RING finger domain, C3HC4 (zinc finger)"/>
    <property type="match status" value="3"/>
</dbReference>
<dbReference type="GO" id="GO:0000785">
    <property type="term" value="C:chromatin"/>
    <property type="evidence" value="ECO:0007669"/>
    <property type="project" value="TreeGrafter"/>
</dbReference>
<dbReference type="GO" id="GO:0008270">
    <property type="term" value="F:zinc ion binding"/>
    <property type="evidence" value="ECO:0007669"/>
    <property type="project" value="UniProtKB-KW"/>
</dbReference>
<feature type="compositionally biased region" description="Polar residues" evidence="14">
    <location>
        <begin position="1246"/>
        <end position="1261"/>
    </location>
</feature>
<feature type="region of interest" description="Disordered" evidence="14">
    <location>
        <begin position="1040"/>
        <end position="1059"/>
    </location>
</feature>
<dbReference type="InterPro" id="IPR001965">
    <property type="entry name" value="Znf_PHD"/>
</dbReference>
<feature type="region of interest" description="Disordered" evidence="14">
    <location>
        <begin position="214"/>
        <end position="244"/>
    </location>
</feature>
<reference evidence="19" key="1">
    <citation type="journal article" date="2022" name="IScience">
        <title>Evolution of zygomycete secretomes and the origins of terrestrial fungal ecologies.</title>
        <authorList>
            <person name="Chang Y."/>
            <person name="Wang Y."/>
            <person name="Mondo S."/>
            <person name="Ahrendt S."/>
            <person name="Andreopoulos W."/>
            <person name="Barry K."/>
            <person name="Beard J."/>
            <person name="Benny G.L."/>
            <person name="Blankenship S."/>
            <person name="Bonito G."/>
            <person name="Cuomo C."/>
            <person name="Desiro A."/>
            <person name="Gervers K.A."/>
            <person name="Hundley H."/>
            <person name="Kuo A."/>
            <person name="LaButti K."/>
            <person name="Lang B.F."/>
            <person name="Lipzen A."/>
            <person name="O'Donnell K."/>
            <person name="Pangilinan J."/>
            <person name="Reynolds N."/>
            <person name="Sandor L."/>
            <person name="Smith M.E."/>
            <person name="Tsang A."/>
            <person name="Grigoriev I.V."/>
            <person name="Stajich J.E."/>
            <person name="Spatafora J.W."/>
        </authorList>
    </citation>
    <scope>NUCLEOTIDE SEQUENCE</scope>
    <source>
        <strain evidence="19">RSA 2281</strain>
    </source>
</reference>
<dbReference type="FunFam" id="1.10.150.60:FF:000016">
    <property type="entry name" value="Putative Lysine-specific demethylase 5B"/>
    <property type="match status" value="1"/>
</dbReference>
<evidence type="ECO:0000256" key="1">
    <source>
        <dbReference type="ARBA" id="ARBA00001954"/>
    </source>
</evidence>
<dbReference type="InterPro" id="IPR001606">
    <property type="entry name" value="ARID_dom"/>
</dbReference>
<dbReference type="PROSITE" id="PS51183">
    <property type="entry name" value="JMJN"/>
    <property type="match status" value="1"/>
</dbReference>
<dbReference type="SMART" id="SM00558">
    <property type="entry name" value="JmjC"/>
    <property type="match status" value="1"/>
</dbReference>
<dbReference type="Pfam" id="PF21323">
    <property type="entry name" value="KDM5_C-hel"/>
    <property type="match status" value="1"/>
</dbReference>
<feature type="compositionally biased region" description="Low complexity" evidence="14">
    <location>
        <begin position="1430"/>
        <end position="1452"/>
    </location>
</feature>
<keyword evidence="20" id="KW-1185">Reference proteome</keyword>
<dbReference type="SUPFAM" id="SSF51197">
    <property type="entry name" value="Clavaminate synthase-like"/>
    <property type="match status" value="1"/>
</dbReference>
<evidence type="ECO:0000256" key="3">
    <source>
        <dbReference type="ARBA" id="ARBA00006801"/>
    </source>
</evidence>
<evidence type="ECO:0000256" key="13">
    <source>
        <dbReference type="PROSITE-ProRule" id="PRU00146"/>
    </source>
</evidence>
<feature type="domain" description="PHD-type" evidence="15">
    <location>
        <begin position="1061"/>
        <end position="1110"/>
    </location>
</feature>
<dbReference type="GO" id="GO:0003677">
    <property type="term" value="F:DNA binding"/>
    <property type="evidence" value="ECO:0007669"/>
    <property type="project" value="InterPro"/>
</dbReference>
<evidence type="ECO:0000256" key="5">
    <source>
        <dbReference type="ARBA" id="ARBA00022723"/>
    </source>
</evidence>
<keyword evidence="10" id="KW-0408">Iron</keyword>
<sequence>MKSINNHNETKSATITRSATDHASALDLKTVKTTSDAPKRTRPRIFGIKEAPTYYPTEEEFKEPIKYIQQITPEAEKFGIVKIVPPKSYKPTFCLNTEEFRFRTRIQKLNSMEGETRANVNYLEQLYKFHRLHGHPVNKVPQLDKRPIDLFKLKKEVAQRGGYQVVTQQKKWAEIGRILGYTRKQCTSMSNALKSAYNKVILPYEVWLAQHKQDSNHSSSSAGMRRQPSDKEEQEAESPSNGGQACEICNSGENEEEILLCDGCDRGYHMYCLSPPLNTVPKSDWYCFKCLTAAGGDYGFEDGEEYTLNSFQKVCEKFKSEWFGPKGQYPTSEEDCEDEFWRLVENPHETCEVEYGADLHSTQHGSGFAPLERKPDGRYVNEPWNLNMIPILPQSLFTHIKTDISGMMVPWLYIGMCFSAFCWHNEDHYTYSINYMHWGETKTWYGVPGCDTAKFEETMKAAVPELFEQQPDLLFQLVTMLSPERLIKENVDVYAVDQRPGQFVVTFPKAYHSGFNHGFNFCEAVNFAPMEWVDFGLECVKRYKQYRRQPCFSHDELLVTAMREDQSIETSTWLKGALLDMQQREMATRSKLLKKYPKIHQVLEDVELLEDQQQCVFCNAYTYLSCITCECTSKVSCLDHLSDLCTCDPSKKTLNLRFSEDQLNEMIQTTSSRACVPSAWSDKVRDTLSTQPAPSIKTLKQFVMEAEKLSVPIEEARWIRDYVTQVTQWLEEANKYIIRKHQPRRRGSSHSTKLYTGEKYNSITHLLDQVAKMSFDAPEIGMLQETFRNLMDAKETATRVLKGDQSTVTLKDYKDAFDFGTSLGADFPEMQQLELTIKQREWNERAPLALENPAIEYDELSQWIQQAKECHIPMNDPVYVALMEKEKRGTEWIQQAEPLLKQVSATATKTKTMQDIQDVLHAAHQNGVPRVPHLYNAVRDLATRTTETVKDVRQLLERARTNSLLSERPSSTEVQRVLKSIRTLPIHVEGMDVLQAEMAKVDTWLVQVKKLFRVSTRNQQKNTLEPMLDDILENVETITTADQSQHHSEGGEGDEDGKPNDVYCLCRTPESGLMIECDLCHEWYHGPCVKVSRREAKAQTSYVCPICDGSQAIPHASKERARLEDILQLLEDASSSLLFAPKVYILLADIANRIQAFRSKVQAFCRSKTQLGVEDIDQIKQHLRELEGLEVVLQDETEFLRRKVQALAPVSHRSSMSSATTSAPPSIVGTSASASPVLQRLPSLTSANWTNGANGTSNVTSMEADDDTSPSRPTDGVYCICRQPASNSQMIGCDTCHDWFHIECVNLTPAMVTTIDRYVCPNCIASKRSSRPIIKLTVKPPSQPSPKQQKRKLTAITSANNTSPVSFYENGRSNKQPKRRSASDDLIVLPPPQPSSQQASYHAHLHHNSNNNYHHHHHHPSSVSPPPPSSTSHPSNQQQSQSQQQAAWLASSIPSSTSTTMAEQ</sequence>
<protein>
    <recommendedName>
        <fullName evidence="4">[histone H3]-trimethyl-L-lysine(4) demethylase</fullName>
        <ecNumber evidence="4">1.14.11.67</ecNumber>
    </recommendedName>
</protein>